<dbReference type="SUPFAM" id="SSF55729">
    <property type="entry name" value="Acyl-CoA N-acyltransferases (Nat)"/>
    <property type="match status" value="1"/>
</dbReference>
<keyword evidence="2" id="KW-0012">Acyltransferase</keyword>
<dbReference type="Gene3D" id="3.40.630.30">
    <property type="match status" value="1"/>
</dbReference>
<protein>
    <submittedName>
        <fullName evidence="4">GNAT family N-acetyltransferase</fullName>
    </submittedName>
</protein>
<evidence type="ECO:0000259" key="3">
    <source>
        <dbReference type="PROSITE" id="PS51186"/>
    </source>
</evidence>
<name>A0ABD4QZP6_VIBAN</name>
<dbReference type="PROSITE" id="PS51186">
    <property type="entry name" value="GNAT"/>
    <property type="match status" value="1"/>
</dbReference>
<dbReference type="InterPro" id="IPR016181">
    <property type="entry name" value="Acyl_CoA_acyltransferase"/>
</dbReference>
<accession>A0ABD4QZP6</accession>
<evidence type="ECO:0000256" key="2">
    <source>
        <dbReference type="ARBA" id="ARBA00023315"/>
    </source>
</evidence>
<feature type="domain" description="N-acetyltransferase" evidence="3">
    <location>
        <begin position="19"/>
        <end position="168"/>
    </location>
</feature>
<comment type="caution">
    <text evidence="4">The sequence shown here is derived from an EMBL/GenBank/DDBJ whole genome shotgun (WGS) entry which is preliminary data.</text>
</comment>
<reference evidence="4 5" key="1">
    <citation type="journal article" date="2017" name="J. Fish Dis.">
        <title>Comparative assessment of Vibrio virulence in marine fish larvae.</title>
        <authorList>
            <person name="Ronneseth A."/>
            <person name="Castillo D."/>
            <person name="D'Alvise P."/>
            <person name="Tonnesen O."/>
            <person name="Haugland G."/>
            <person name="Grotkjaer T."/>
            <person name="Engell-Sorensen K."/>
            <person name="Norremark L."/>
            <person name="Bergh O."/>
            <person name="Wergeland H.I."/>
            <person name="Gram L."/>
        </authorList>
    </citation>
    <scope>NUCLEOTIDE SEQUENCE [LARGE SCALE GENOMIC DNA]</scope>
    <source>
        <strain evidence="4 5">90-11-286</strain>
    </source>
</reference>
<dbReference type="PANTHER" id="PTHR43877:SF2">
    <property type="entry name" value="AMINOALKYLPHOSPHONATE N-ACETYLTRANSFERASE-RELATED"/>
    <property type="match status" value="1"/>
</dbReference>
<dbReference type="RefSeq" id="WP_064626921.1">
    <property type="nucleotide sequence ID" value="NZ_JAHGUI010000156.1"/>
</dbReference>
<dbReference type="Proteomes" id="UP000078309">
    <property type="component" value="Unassembled WGS sequence"/>
</dbReference>
<gene>
    <name evidence="4" type="ORF">PL14_18675</name>
</gene>
<dbReference type="GO" id="GO:0016746">
    <property type="term" value="F:acyltransferase activity"/>
    <property type="evidence" value="ECO:0007669"/>
    <property type="project" value="UniProtKB-KW"/>
</dbReference>
<evidence type="ECO:0000256" key="1">
    <source>
        <dbReference type="ARBA" id="ARBA00022679"/>
    </source>
</evidence>
<dbReference type="EMBL" id="JAHGUI010000156">
    <property type="protein sequence ID" value="MBT2920690.1"/>
    <property type="molecule type" value="Genomic_DNA"/>
</dbReference>
<proteinExistence type="predicted"/>
<dbReference type="AlphaFoldDB" id="A0ABD4QZP6"/>
<dbReference type="PANTHER" id="PTHR43877">
    <property type="entry name" value="AMINOALKYLPHOSPHONATE N-ACETYLTRANSFERASE-RELATED-RELATED"/>
    <property type="match status" value="1"/>
</dbReference>
<dbReference type="InterPro" id="IPR050832">
    <property type="entry name" value="Bact_Acetyltransf"/>
</dbReference>
<sequence>MEIKEINSTSSVSGQLNSLLIDCVESGASVGFLTPIDREEIESYWSGVESDLKSGNRRLFIAQDENAIIGAVQLSLCSKANGLHRGEVEKLMLKTSARGQGVSKKLMSLMEKTALELGLQLLVLDTRLGDVASLLYGSIGYIKAGQIPEFARSSSGKLEATVYFYKQL</sequence>
<evidence type="ECO:0000313" key="5">
    <source>
        <dbReference type="Proteomes" id="UP000078309"/>
    </source>
</evidence>
<evidence type="ECO:0000313" key="4">
    <source>
        <dbReference type="EMBL" id="MBT2920690.1"/>
    </source>
</evidence>
<dbReference type="InterPro" id="IPR000182">
    <property type="entry name" value="GNAT_dom"/>
</dbReference>
<organism evidence="4 5">
    <name type="scientific">Vibrio anguillarum</name>
    <name type="common">Listonella anguillarum</name>
    <dbReference type="NCBI Taxonomy" id="55601"/>
    <lineage>
        <taxon>Bacteria</taxon>
        <taxon>Pseudomonadati</taxon>
        <taxon>Pseudomonadota</taxon>
        <taxon>Gammaproteobacteria</taxon>
        <taxon>Vibrionales</taxon>
        <taxon>Vibrionaceae</taxon>
        <taxon>Vibrio</taxon>
    </lineage>
</organism>
<dbReference type="CDD" id="cd04301">
    <property type="entry name" value="NAT_SF"/>
    <property type="match status" value="1"/>
</dbReference>
<dbReference type="Pfam" id="PF00583">
    <property type="entry name" value="Acetyltransf_1"/>
    <property type="match status" value="1"/>
</dbReference>
<keyword evidence="1" id="KW-0808">Transferase</keyword>